<dbReference type="GO" id="GO:0006098">
    <property type="term" value="P:pentose-phosphate shunt"/>
    <property type="evidence" value="ECO:0007669"/>
    <property type="project" value="UniProtKB-UniPathway"/>
</dbReference>
<dbReference type="FunFam" id="3.40.50.1360:FF:000005">
    <property type="entry name" value="6-phosphogluconolactonase"/>
    <property type="match status" value="1"/>
</dbReference>
<dbReference type="AlphaFoldDB" id="A0A0F6YJC5"/>
<dbReference type="GO" id="GO:0017057">
    <property type="term" value="F:6-phosphogluconolactonase activity"/>
    <property type="evidence" value="ECO:0007669"/>
    <property type="project" value="UniProtKB-UniRule"/>
</dbReference>
<dbReference type="InterPro" id="IPR005900">
    <property type="entry name" value="6-phosphogluconolactonase_DevB"/>
</dbReference>
<evidence type="ECO:0000256" key="3">
    <source>
        <dbReference type="ARBA" id="ARBA00004961"/>
    </source>
</evidence>
<organism evidence="10 11">
    <name type="scientific">Sandaracinus amylolyticus</name>
    <dbReference type="NCBI Taxonomy" id="927083"/>
    <lineage>
        <taxon>Bacteria</taxon>
        <taxon>Pseudomonadati</taxon>
        <taxon>Myxococcota</taxon>
        <taxon>Polyangia</taxon>
        <taxon>Polyangiales</taxon>
        <taxon>Sandaracinaceae</taxon>
        <taxon>Sandaracinus</taxon>
    </lineage>
</organism>
<evidence type="ECO:0000256" key="7">
    <source>
        <dbReference type="ARBA" id="ARBA00022801"/>
    </source>
</evidence>
<dbReference type="CDD" id="cd01400">
    <property type="entry name" value="6PGL"/>
    <property type="match status" value="1"/>
</dbReference>
<dbReference type="EMBL" id="CP011125">
    <property type="protein sequence ID" value="AKF07907.1"/>
    <property type="molecule type" value="Genomic_DNA"/>
</dbReference>
<dbReference type="Proteomes" id="UP000034883">
    <property type="component" value="Chromosome"/>
</dbReference>
<dbReference type="Gene3D" id="3.40.50.1360">
    <property type="match status" value="1"/>
</dbReference>
<gene>
    <name evidence="8" type="primary">pgl</name>
    <name evidence="10" type="ORF">DB32_005056</name>
</gene>
<dbReference type="STRING" id="927083.DB32_005056"/>
<evidence type="ECO:0000256" key="4">
    <source>
        <dbReference type="ARBA" id="ARBA00010662"/>
    </source>
</evidence>
<proteinExistence type="inferred from homology"/>
<dbReference type="PANTHER" id="PTHR11054">
    <property type="entry name" value="6-PHOSPHOGLUCONOLACTONASE"/>
    <property type="match status" value="1"/>
</dbReference>
<comment type="pathway">
    <text evidence="3 8">Carbohydrate degradation; pentose phosphate pathway; D-ribulose 5-phosphate from D-glucose 6-phosphate (oxidative stage): step 2/3.</text>
</comment>
<dbReference type="KEGG" id="samy:DB32_005056"/>
<dbReference type="GO" id="GO:0005975">
    <property type="term" value="P:carbohydrate metabolic process"/>
    <property type="evidence" value="ECO:0007669"/>
    <property type="project" value="UniProtKB-UniRule"/>
</dbReference>
<dbReference type="NCBIfam" id="TIGR01198">
    <property type="entry name" value="pgl"/>
    <property type="match status" value="1"/>
</dbReference>
<dbReference type="EC" id="3.1.1.31" evidence="5 8"/>
<dbReference type="Pfam" id="PF01182">
    <property type="entry name" value="Glucosamine_iso"/>
    <property type="match status" value="1"/>
</dbReference>
<evidence type="ECO:0000256" key="8">
    <source>
        <dbReference type="RuleBase" id="RU365095"/>
    </source>
</evidence>
<dbReference type="InterPro" id="IPR037171">
    <property type="entry name" value="NagB/RpiA_transferase-like"/>
</dbReference>
<evidence type="ECO:0000256" key="2">
    <source>
        <dbReference type="ARBA" id="ARBA00002681"/>
    </source>
</evidence>
<evidence type="ECO:0000256" key="5">
    <source>
        <dbReference type="ARBA" id="ARBA00013198"/>
    </source>
</evidence>
<evidence type="ECO:0000313" key="10">
    <source>
        <dbReference type="EMBL" id="AKF07907.1"/>
    </source>
</evidence>
<keyword evidence="7 8" id="KW-0378">Hydrolase</keyword>
<sequence>MHVPRAPERLVYGAAREVEIHPDRDALVHAAAEHVVALARAAVAARGVFTIALAGGATPRPVYERLAQPSFVGRIDWSRARIFFGDERCVPPDHPESNYRMAREALLDRVPIPAANVHRIAGEDEPEHAARAYERTLRACFGDVEGPPARSFDLVLLGMGDDGHTASLFPGAPAMNEARRWVVPSEIARPHPMWRITLTPVVIDAAAAVTFLVDGASKAERLAHVLEGRDGAERLPAARIAPTHGALRWMIDAEAASQLRGRS</sequence>
<dbReference type="SUPFAM" id="SSF100950">
    <property type="entry name" value="NagB/RpiA/CoA transferase-like"/>
    <property type="match status" value="1"/>
</dbReference>
<accession>A0A0F6YJC5</accession>
<name>A0A0F6YJC5_9BACT</name>
<comment type="similarity">
    <text evidence="4 8">Belongs to the glucosamine/galactosamine-6-phosphate isomerase family. 6-phosphogluconolactonase subfamily.</text>
</comment>
<dbReference type="PANTHER" id="PTHR11054:SF0">
    <property type="entry name" value="6-PHOSPHOGLUCONOLACTONASE"/>
    <property type="match status" value="1"/>
</dbReference>
<comment type="catalytic activity">
    <reaction evidence="1 8">
        <text>6-phospho-D-glucono-1,5-lactone + H2O = 6-phospho-D-gluconate + H(+)</text>
        <dbReference type="Rhea" id="RHEA:12556"/>
        <dbReference type="ChEBI" id="CHEBI:15377"/>
        <dbReference type="ChEBI" id="CHEBI:15378"/>
        <dbReference type="ChEBI" id="CHEBI:57955"/>
        <dbReference type="ChEBI" id="CHEBI:58759"/>
        <dbReference type="EC" id="3.1.1.31"/>
    </reaction>
</comment>
<dbReference type="InterPro" id="IPR039104">
    <property type="entry name" value="6PGL"/>
</dbReference>
<reference evidence="10 11" key="1">
    <citation type="submission" date="2015-03" db="EMBL/GenBank/DDBJ databases">
        <title>Genome assembly of Sandaracinus amylolyticus DSM 53668.</title>
        <authorList>
            <person name="Sharma G."/>
            <person name="Subramanian S."/>
        </authorList>
    </citation>
    <scope>NUCLEOTIDE SEQUENCE [LARGE SCALE GENOMIC DNA]</scope>
    <source>
        <strain evidence="10 11">DSM 53668</strain>
    </source>
</reference>
<evidence type="ECO:0000313" key="11">
    <source>
        <dbReference type="Proteomes" id="UP000034883"/>
    </source>
</evidence>
<evidence type="ECO:0000259" key="9">
    <source>
        <dbReference type="Pfam" id="PF01182"/>
    </source>
</evidence>
<feature type="domain" description="Glucosamine/galactosamine-6-phosphate isomerase" evidence="9">
    <location>
        <begin position="22"/>
        <end position="249"/>
    </location>
</feature>
<dbReference type="InterPro" id="IPR006148">
    <property type="entry name" value="Glc/Gal-6P_isomerase"/>
</dbReference>
<comment type="function">
    <text evidence="2 8">Hydrolysis of 6-phosphogluconolactone to 6-phosphogluconate.</text>
</comment>
<evidence type="ECO:0000256" key="6">
    <source>
        <dbReference type="ARBA" id="ARBA00020337"/>
    </source>
</evidence>
<dbReference type="OrthoDB" id="9810967at2"/>
<dbReference type="UniPathway" id="UPA00115">
    <property type="reaction ID" value="UER00409"/>
</dbReference>
<keyword evidence="11" id="KW-1185">Reference proteome</keyword>
<protein>
    <recommendedName>
        <fullName evidence="6 8">6-phosphogluconolactonase</fullName>
        <shortName evidence="8">6PGL</shortName>
        <ecNumber evidence="5 8">3.1.1.31</ecNumber>
    </recommendedName>
</protein>
<evidence type="ECO:0000256" key="1">
    <source>
        <dbReference type="ARBA" id="ARBA00000832"/>
    </source>
</evidence>